<evidence type="ECO:0000313" key="7">
    <source>
        <dbReference type="EMBL" id="OBS10654.1"/>
    </source>
</evidence>
<accession>A0A1A6C7Y1</accession>
<dbReference type="EMBL" id="JQSG02000001">
    <property type="protein sequence ID" value="OBS10654.1"/>
    <property type="molecule type" value="Genomic_DNA"/>
</dbReference>
<gene>
    <name evidence="7" type="ORF">Thpro_020370</name>
</gene>
<feature type="transmembrane region" description="Helical" evidence="5">
    <location>
        <begin position="254"/>
        <end position="277"/>
    </location>
</feature>
<dbReference type="GO" id="GO:0005886">
    <property type="term" value="C:plasma membrane"/>
    <property type="evidence" value="ECO:0007669"/>
    <property type="project" value="TreeGrafter"/>
</dbReference>
<evidence type="ECO:0000256" key="1">
    <source>
        <dbReference type="ARBA" id="ARBA00004141"/>
    </source>
</evidence>
<dbReference type="InterPro" id="IPR044880">
    <property type="entry name" value="NCX_ion-bd_dom_sf"/>
</dbReference>
<comment type="caution">
    <text evidence="7">The sequence shown here is derived from an EMBL/GenBank/DDBJ whole genome shotgun (WGS) entry which is preliminary data.</text>
</comment>
<dbReference type="PANTHER" id="PTHR10846:SF8">
    <property type="entry name" value="INNER MEMBRANE PROTEIN YRBG"/>
    <property type="match status" value="1"/>
</dbReference>
<feature type="transmembrane region" description="Helical" evidence="5">
    <location>
        <begin position="137"/>
        <end position="155"/>
    </location>
</feature>
<feature type="transmembrane region" description="Helical" evidence="5">
    <location>
        <begin position="39"/>
        <end position="61"/>
    </location>
</feature>
<keyword evidence="2 5" id="KW-0812">Transmembrane</keyword>
<feature type="transmembrane region" description="Helical" evidence="5">
    <location>
        <begin position="73"/>
        <end position="94"/>
    </location>
</feature>
<organism evidence="7 8">
    <name type="scientific">Acidihalobacter prosperus</name>
    <dbReference type="NCBI Taxonomy" id="160660"/>
    <lineage>
        <taxon>Bacteria</taxon>
        <taxon>Pseudomonadati</taxon>
        <taxon>Pseudomonadota</taxon>
        <taxon>Gammaproteobacteria</taxon>
        <taxon>Chromatiales</taxon>
        <taxon>Ectothiorhodospiraceae</taxon>
        <taxon>Acidihalobacter</taxon>
    </lineage>
</organism>
<dbReference type="GO" id="GO:0006874">
    <property type="term" value="P:intracellular calcium ion homeostasis"/>
    <property type="evidence" value="ECO:0007669"/>
    <property type="project" value="TreeGrafter"/>
</dbReference>
<dbReference type="Gene3D" id="1.20.1420.30">
    <property type="entry name" value="NCX, central ion-binding region"/>
    <property type="match status" value="1"/>
</dbReference>
<comment type="subcellular location">
    <subcellularLocation>
        <location evidence="1">Membrane</location>
        <topology evidence="1">Multi-pass membrane protein</topology>
    </subcellularLocation>
</comment>
<feature type="domain" description="Sodium/calcium exchanger membrane region" evidence="6">
    <location>
        <begin position="192"/>
        <end position="325"/>
    </location>
</feature>
<dbReference type="Proteomes" id="UP000029273">
    <property type="component" value="Unassembled WGS sequence"/>
</dbReference>
<dbReference type="GO" id="GO:0008273">
    <property type="term" value="F:calcium, potassium:sodium antiporter activity"/>
    <property type="evidence" value="ECO:0007669"/>
    <property type="project" value="TreeGrafter"/>
</dbReference>
<keyword evidence="3 5" id="KW-1133">Transmembrane helix</keyword>
<evidence type="ECO:0000259" key="6">
    <source>
        <dbReference type="Pfam" id="PF01699"/>
    </source>
</evidence>
<feature type="domain" description="Sodium/calcium exchanger membrane region" evidence="6">
    <location>
        <begin position="2"/>
        <end position="156"/>
    </location>
</feature>
<dbReference type="AlphaFoldDB" id="A0A1A6C7Y1"/>
<evidence type="ECO:0000256" key="5">
    <source>
        <dbReference type="SAM" id="Phobius"/>
    </source>
</evidence>
<dbReference type="InterPro" id="IPR004481">
    <property type="entry name" value="K/Na/Ca-exchanger"/>
</dbReference>
<dbReference type="GO" id="GO:0005262">
    <property type="term" value="F:calcium channel activity"/>
    <property type="evidence" value="ECO:0007669"/>
    <property type="project" value="TreeGrafter"/>
</dbReference>
<feature type="transmembrane region" description="Helical" evidence="5">
    <location>
        <begin position="284"/>
        <end position="301"/>
    </location>
</feature>
<dbReference type="PANTHER" id="PTHR10846">
    <property type="entry name" value="SODIUM/POTASSIUM/CALCIUM EXCHANGER"/>
    <property type="match status" value="1"/>
</dbReference>
<dbReference type="Pfam" id="PF01699">
    <property type="entry name" value="Na_Ca_ex"/>
    <property type="match status" value="2"/>
</dbReference>
<name>A0A1A6C7Y1_9GAMM</name>
<evidence type="ECO:0000313" key="8">
    <source>
        <dbReference type="Proteomes" id="UP000029273"/>
    </source>
</evidence>
<feature type="transmembrane region" description="Helical" evidence="5">
    <location>
        <begin position="114"/>
        <end position="130"/>
    </location>
</feature>
<evidence type="ECO:0000256" key="2">
    <source>
        <dbReference type="ARBA" id="ARBA00022692"/>
    </source>
</evidence>
<feature type="transmembrane region" description="Helical" evidence="5">
    <location>
        <begin position="214"/>
        <end position="234"/>
    </location>
</feature>
<evidence type="ECO:0000256" key="4">
    <source>
        <dbReference type="ARBA" id="ARBA00023136"/>
    </source>
</evidence>
<protein>
    <submittedName>
        <fullName evidence="7">Sulfate transporter, CysZ-type</fullName>
    </submittedName>
</protein>
<dbReference type="InterPro" id="IPR004837">
    <property type="entry name" value="NaCa_Exmemb"/>
</dbReference>
<keyword evidence="4 5" id="KW-0472">Membrane</keyword>
<reference evidence="7 8" key="1">
    <citation type="journal article" date="2014" name="Genome Announc.">
        <title>Draft Genome Sequence of the Iron-Oxidizing, Acidophilic, and Halotolerant 'Thiobacillus prosperus' Type Strain DSM 5130.</title>
        <authorList>
            <person name="Ossandon F.J."/>
            <person name="Cardenas J.P."/>
            <person name="Corbett M."/>
            <person name="Quatrini R."/>
            <person name="Holmes D.S."/>
            <person name="Watkin E."/>
        </authorList>
    </citation>
    <scope>NUCLEOTIDE SEQUENCE [LARGE SCALE GENOMIC DNA]</scope>
    <source>
        <strain evidence="7 8">DSM 5130</strain>
    </source>
</reference>
<proteinExistence type="predicted"/>
<sequence>MSWLLGGMALLGILLGAELFTNALEHLGERYGLSEGAVGSVFAAVGTALPEALVPVVALFAGGGIAVGQAVSVGAILGAPLMISTLSFGLLGVFMLLSGRRHLHPERKGLARDLGWFQALFGLGAAALFIPPGDHRLRLVASLLLLTGYAAYLWATLRRSGALVAEGHGASADQPLYTARLWGGGLVQIWSQLLLGVGLIVWAAHGFVAAVEQLAISLGLSVLVLSLLVVPVATELPEKVNSLLWARRGKDTLALGNLSGALVFQGSLLPALGLWLTPWQPSRPVVYAAGLTLLAATWLRFANRPGGLKPAWLLLNAACYAAYFYLLTAR</sequence>
<feature type="transmembrane region" description="Helical" evidence="5">
    <location>
        <begin position="181"/>
        <end position="202"/>
    </location>
</feature>
<keyword evidence="8" id="KW-1185">Reference proteome</keyword>
<dbReference type="OrthoDB" id="9786081at2"/>
<feature type="transmembrane region" description="Helical" evidence="5">
    <location>
        <begin position="307"/>
        <end position="327"/>
    </location>
</feature>
<dbReference type="RefSeq" id="WP_038091959.1">
    <property type="nucleotide sequence ID" value="NZ_JQSG02000001.1"/>
</dbReference>
<evidence type="ECO:0000256" key="3">
    <source>
        <dbReference type="ARBA" id="ARBA00022989"/>
    </source>
</evidence>